<evidence type="ECO:0000256" key="3">
    <source>
        <dbReference type="ARBA" id="ARBA00004725"/>
    </source>
</evidence>
<dbReference type="InterPro" id="IPR049622">
    <property type="entry name" value="Dihydroorotate_DH_I"/>
</dbReference>
<comment type="pathway">
    <text evidence="3 11">Pyrimidine metabolism; UMP biosynthesis via de novo pathway.</text>
</comment>
<evidence type="ECO:0000256" key="8">
    <source>
        <dbReference type="ARBA" id="ARBA00022643"/>
    </source>
</evidence>
<feature type="binding site" evidence="11">
    <location>
        <begin position="192"/>
        <end position="193"/>
    </location>
    <ligand>
        <name>substrate</name>
    </ligand>
</feature>
<feature type="binding site" evidence="11">
    <location>
        <position position="45"/>
    </location>
    <ligand>
        <name>substrate</name>
    </ligand>
</feature>
<evidence type="ECO:0000256" key="2">
    <source>
        <dbReference type="ARBA" id="ARBA00004496"/>
    </source>
</evidence>
<feature type="binding site" evidence="11">
    <location>
        <position position="21"/>
    </location>
    <ligand>
        <name>FMN</name>
        <dbReference type="ChEBI" id="CHEBI:58210"/>
    </ligand>
</feature>
<dbReference type="GO" id="GO:1990663">
    <property type="term" value="F:dihydroorotate dehydrogenase (fumarate) activity"/>
    <property type="evidence" value="ECO:0007669"/>
    <property type="project" value="UniProtKB-EC"/>
</dbReference>
<feature type="binding site" evidence="11">
    <location>
        <position position="127"/>
    </location>
    <ligand>
        <name>FMN</name>
        <dbReference type="ChEBI" id="CHEBI:58210"/>
    </ligand>
</feature>
<evidence type="ECO:0000256" key="6">
    <source>
        <dbReference type="ARBA" id="ARBA00022490"/>
    </source>
</evidence>
<dbReference type="EC" id="1.3.-.-" evidence="11"/>
<organism evidence="13 14">
    <name type="scientific">Fundicoccus ignavus</name>
    <dbReference type="NCBI Taxonomy" id="2664442"/>
    <lineage>
        <taxon>Bacteria</taxon>
        <taxon>Bacillati</taxon>
        <taxon>Bacillota</taxon>
        <taxon>Bacilli</taxon>
        <taxon>Lactobacillales</taxon>
        <taxon>Aerococcaceae</taxon>
        <taxon>Fundicoccus</taxon>
    </lineage>
</organism>
<dbReference type="EMBL" id="WJQS01000006">
    <property type="protein sequence ID" value="MRI85766.1"/>
    <property type="molecule type" value="Genomic_DNA"/>
</dbReference>
<feature type="binding site" evidence="11">
    <location>
        <begin position="265"/>
        <end position="266"/>
    </location>
    <ligand>
        <name>FMN</name>
        <dbReference type="ChEBI" id="CHEBI:58210"/>
    </ligand>
</feature>
<dbReference type="InterPro" id="IPR005720">
    <property type="entry name" value="Dihydroorotate_DH_cat"/>
</dbReference>
<dbReference type="Gene3D" id="3.20.20.70">
    <property type="entry name" value="Aldolase class I"/>
    <property type="match status" value="1"/>
</dbReference>
<dbReference type="GO" id="GO:0044205">
    <property type="term" value="P:'de novo' UMP biosynthetic process"/>
    <property type="evidence" value="ECO:0007669"/>
    <property type="project" value="UniProtKB-UniRule"/>
</dbReference>
<feature type="binding site" evidence="11">
    <location>
        <begin position="69"/>
        <end position="73"/>
    </location>
    <ligand>
        <name>substrate</name>
    </ligand>
</feature>
<dbReference type="PANTHER" id="PTHR48109:SF1">
    <property type="entry name" value="DIHYDROOROTATE DEHYDROGENASE (FUMARATE)"/>
    <property type="match status" value="1"/>
</dbReference>
<evidence type="ECO:0000256" key="7">
    <source>
        <dbReference type="ARBA" id="ARBA00022630"/>
    </source>
</evidence>
<comment type="caution">
    <text evidence="13">The sequence shown here is derived from an EMBL/GenBank/DDBJ whole genome shotgun (WGS) entry which is preliminary data.</text>
</comment>
<comment type="subcellular location">
    <subcellularLocation>
        <location evidence="2 11">Cytoplasm</location>
    </subcellularLocation>
</comment>
<dbReference type="NCBIfam" id="TIGR01037">
    <property type="entry name" value="pyrD_sub1_fam"/>
    <property type="match status" value="1"/>
</dbReference>
<dbReference type="GO" id="GO:0006207">
    <property type="term" value="P:'de novo' pyrimidine nucleobase biosynthetic process"/>
    <property type="evidence" value="ECO:0007669"/>
    <property type="project" value="InterPro"/>
</dbReference>
<feature type="binding site" evidence="11">
    <location>
        <position position="191"/>
    </location>
    <ligand>
        <name>FMN</name>
        <dbReference type="ChEBI" id="CHEBI:58210"/>
    </ligand>
</feature>
<dbReference type="PANTHER" id="PTHR48109">
    <property type="entry name" value="DIHYDROOROTATE DEHYDROGENASE (QUINONE), MITOCHONDRIAL-RELATED"/>
    <property type="match status" value="1"/>
</dbReference>
<dbReference type="InterPro" id="IPR001295">
    <property type="entry name" value="Dihydroorotate_DH_CS"/>
</dbReference>
<evidence type="ECO:0000256" key="10">
    <source>
        <dbReference type="ARBA" id="ARBA00023002"/>
    </source>
</evidence>
<comment type="caution">
    <text evidence="11">Lacks conserved residue(s) required for the propagation of feature annotation.</text>
</comment>
<dbReference type="FunFam" id="3.20.20.70:FF:000027">
    <property type="entry name" value="Dihydropyrimidine dehydrogenase [NADP(+)]"/>
    <property type="match status" value="1"/>
</dbReference>
<accession>A0A6I2GEU6</accession>
<dbReference type="PIRSF" id="PIRSF000164">
    <property type="entry name" value="DHO_oxidase"/>
    <property type="match status" value="1"/>
</dbReference>
<comment type="catalytic activity">
    <reaction evidence="11">
        <text>(S)-dihydroorotate + A = orotate + AH2</text>
        <dbReference type="Rhea" id="RHEA:18073"/>
        <dbReference type="ChEBI" id="CHEBI:13193"/>
        <dbReference type="ChEBI" id="CHEBI:17499"/>
        <dbReference type="ChEBI" id="CHEBI:30839"/>
        <dbReference type="ChEBI" id="CHEBI:30864"/>
    </reaction>
</comment>
<evidence type="ECO:0000259" key="12">
    <source>
        <dbReference type="Pfam" id="PF01180"/>
    </source>
</evidence>
<dbReference type="RefSeq" id="WP_153863646.1">
    <property type="nucleotide sequence ID" value="NZ_WJQS01000006.1"/>
</dbReference>
<dbReference type="UniPathway" id="UPA00070"/>
<feature type="binding site" evidence="11">
    <location>
        <position position="127"/>
    </location>
    <ligand>
        <name>substrate</name>
    </ligand>
</feature>
<protein>
    <recommendedName>
        <fullName evidence="11">Dihydroorotate dehydrogenase</fullName>
        <shortName evidence="11">DHOD</shortName>
        <shortName evidence="11">DHODase</shortName>
        <shortName evidence="11">DHOdehase</shortName>
        <ecNumber evidence="11">1.3.-.-</ecNumber>
    </recommendedName>
</protein>
<keyword evidence="8 11" id="KW-0288">FMN</keyword>
<dbReference type="Pfam" id="PF01180">
    <property type="entry name" value="DHO_dh"/>
    <property type="match status" value="1"/>
</dbReference>
<keyword evidence="9 11" id="KW-0665">Pyrimidine biosynthesis</keyword>
<keyword evidence="14" id="KW-1185">Reference proteome</keyword>
<comment type="subunit">
    <text evidence="5">Homodimer.</text>
</comment>
<evidence type="ECO:0000256" key="9">
    <source>
        <dbReference type="ARBA" id="ARBA00022975"/>
    </source>
</evidence>
<feature type="binding site" evidence="11">
    <location>
        <position position="217"/>
    </location>
    <ligand>
        <name>FMN</name>
        <dbReference type="ChEBI" id="CHEBI:58210"/>
    </ligand>
</feature>
<dbReference type="InterPro" id="IPR013785">
    <property type="entry name" value="Aldolase_TIM"/>
</dbReference>
<dbReference type="AlphaFoldDB" id="A0A6I2GEU6"/>
<feature type="binding site" evidence="11">
    <location>
        <begin position="243"/>
        <end position="244"/>
    </location>
    <ligand>
        <name>FMN</name>
        <dbReference type="ChEBI" id="CHEBI:58210"/>
    </ligand>
</feature>
<dbReference type="NCBIfam" id="NF005574">
    <property type="entry name" value="PRK07259.1"/>
    <property type="match status" value="1"/>
</dbReference>
<dbReference type="InterPro" id="IPR012135">
    <property type="entry name" value="Dihydroorotate_DH_1_2"/>
</dbReference>
<keyword evidence="10 11" id="KW-0560">Oxidoreductase</keyword>
<comment type="cofactor">
    <cofactor evidence="11">
        <name>FMN</name>
        <dbReference type="ChEBI" id="CHEBI:58210"/>
    </cofactor>
    <text evidence="11">Binds 1 FMN per subunit.</text>
</comment>
<evidence type="ECO:0000256" key="11">
    <source>
        <dbReference type="HAMAP-Rule" id="MF_00224"/>
    </source>
</evidence>
<reference evidence="13 14" key="1">
    <citation type="submission" date="2019-11" db="EMBL/GenBank/DDBJ databases">
        <title>Characterisation of Fundicoccus ignavus gen. nov. sp. nov., a novel genus of the family Aerococcaceae isolated from bulk tank milk.</title>
        <authorList>
            <person name="Siebert A."/>
            <person name="Huptas C."/>
            <person name="Wenning M."/>
            <person name="Scherer S."/>
            <person name="Doll E.V."/>
        </authorList>
    </citation>
    <scope>NUCLEOTIDE SEQUENCE [LARGE SCALE GENOMIC DNA]</scope>
    <source>
        <strain evidence="13 14">WS4759</strain>
    </source>
</reference>
<dbReference type="InterPro" id="IPR033888">
    <property type="entry name" value="DHOD_1B"/>
</dbReference>
<comment type="similarity">
    <text evidence="4 11">Belongs to the dihydroorotate dehydrogenase family. Type 1 subfamily.</text>
</comment>
<dbReference type="SUPFAM" id="SSF51395">
    <property type="entry name" value="FMN-linked oxidoreductases"/>
    <property type="match status" value="1"/>
</dbReference>
<feature type="binding site" evidence="11">
    <location>
        <position position="165"/>
    </location>
    <ligand>
        <name>FMN</name>
        <dbReference type="ChEBI" id="CHEBI:58210"/>
    </ligand>
</feature>
<keyword evidence="6 11" id="KW-0963">Cytoplasm</keyword>
<dbReference type="InterPro" id="IPR024920">
    <property type="entry name" value="Dihydroorotate_DH_1"/>
</dbReference>
<name>A0A6I2GEU6_9LACT</name>
<evidence type="ECO:0000256" key="5">
    <source>
        <dbReference type="ARBA" id="ARBA00011738"/>
    </source>
</evidence>
<evidence type="ECO:0000256" key="4">
    <source>
        <dbReference type="ARBA" id="ARBA00008008"/>
    </source>
</evidence>
<dbReference type="PROSITE" id="PS00912">
    <property type="entry name" value="DHODEHASE_2"/>
    <property type="match status" value="1"/>
</dbReference>
<evidence type="ECO:0000313" key="14">
    <source>
        <dbReference type="Proteomes" id="UP000430975"/>
    </source>
</evidence>
<comment type="function">
    <text evidence="11">Catalyzes the conversion of dihydroorotate to orotate.</text>
</comment>
<feature type="binding site" evidence="11">
    <location>
        <begin position="45"/>
        <end position="46"/>
    </location>
    <ligand>
        <name>FMN</name>
        <dbReference type="ChEBI" id="CHEBI:58210"/>
    </ligand>
</feature>
<dbReference type="InterPro" id="IPR050074">
    <property type="entry name" value="DHO_dehydrogenase"/>
</dbReference>
<dbReference type="CDD" id="cd04740">
    <property type="entry name" value="DHOD_1B_like"/>
    <property type="match status" value="1"/>
</dbReference>
<dbReference type="HAMAP" id="MF_00224">
    <property type="entry name" value="DHO_dh_type1"/>
    <property type="match status" value="1"/>
</dbReference>
<gene>
    <name evidence="11" type="primary">pyrD</name>
    <name evidence="13" type="ORF">GIY09_07795</name>
</gene>
<evidence type="ECO:0000313" key="13">
    <source>
        <dbReference type="EMBL" id="MRI85766.1"/>
    </source>
</evidence>
<evidence type="ECO:0000256" key="1">
    <source>
        <dbReference type="ARBA" id="ARBA00001694"/>
    </source>
</evidence>
<feature type="active site" description="Nucleophile" evidence="11">
    <location>
        <position position="130"/>
    </location>
</feature>
<feature type="domain" description="Dihydroorotate dehydrogenase catalytic" evidence="12">
    <location>
        <begin position="4"/>
        <end position="286"/>
    </location>
</feature>
<comment type="catalytic activity">
    <reaction evidence="1">
        <text>(S)-dihydroorotate + fumarate = orotate + succinate</text>
        <dbReference type="Rhea" id="RHEA:30059"/>
        <dbReference type="ChEBI" id="CHEBI:29806"/>
        <dbReference type="ChEBI" id="CHEBI:30031"/>
        <dbReference type="ChEBI" id="CHEBI:30839"/>
        <dbReference type="ChEBI" id="CHEBI:30864"/>
        <dbReference type="EC" id="1.3.98.1"/>
    </reaction>
</comment>
<keyword evidence="7 11" id="KW-0285">Flavoprotein</keyword>
<proteinExistence type="inferred from homology"/>
<dbReference type="Proteomes" id="UP000430975">
    <property type="component" value="Unassembled WGS sequence"/>
</dbReference>
<dbReference type="GO" id="GO:0005737">
    <property type="term" value="C:cytoplasm"/>
    <property type="evidence" value="ECO:0007669"/>
    <property type="project" value="UniProtKB-SubCell"/>
</dbReference>
<sequence>MNKLAVNLPGIALKNPIMPASGCFGFGENFAKHYDLGKLGALVIKSTTLEERIGNPQPQYHHAGNRILNSVGLKNPGVEAVLAHKLPYLEQFDVPIIASVAGSKEEDYIEMCQRIAAAPNVKAIELNISCPNVKEGGVAFGTSPEVAARLTAQCKAVSSLPIYVKLSPNVTDIVEIAKAVEAAGADAISMINTITGMAFDLASRQPVLGGITGGLSGASLKFVALRMVRQVAQAVSIPIIGIGGIQTVDDVLEMILAGATAVQIGSANYKNPLVCPEVIAGLPHRMEELGIESIQAFIEESQKLIKAQNKF</sequence>